<dbReference type="GO" id="GO:0098552">
    <property type="term" value="C:side of membrane"/>
    <property type="evidence" value="ECO:0007669"/>
    <property type="project" value="UniProtKB-KW"/>
</dbReference>
<evidence type="ECO:0000256" key="11">
    <source>
        <dbReference type="SAM" id="MobiDB-lite"/>
    </source>
</evidence>
<dbReference type="STRING" id="1314785.A0A165EIV5"/>
<feature type="signal peptide" evidence="10">
    <location>
        <begin position="1"/>
        <end position="17"/>
    </location>
</feature>
<proteinExistence type="inferred from homology"/>
<dbReference type="Pfam" id="PF03198">
    <property type="entry name" value="Glyco_hydro_72"/>
    <property type="match status" value="1"/>
</dbReference>
<evidence type="ECO:0000256" key="9">
    <source>
        <dbReference type="ARBA" id="ARBA00023288"/>
    </source>
</evidence>
<feature type="chain" id="PRO_5007748346" description="1,3-beta-glucanosyltransferase" evidence="10">
    <location>
        <begin position="18"/>
        <end position="560"/>
    </location>
</feature>
<protein>
    <recommendedName>
        <fullName evidence="10">1,3-beta-glucanosyltransferase</fullName>
        <ecNumber evidence="10">2.4.1.-</ecNumber>
    </recommendedName>
</protein>
<keyword evidence="10" id="KW-0808">Transferase</keyword>
<evidence type="ECO:0000256" key="1">
    <source>
        <dbReference type="ARBA" id="ARBA00004196"/>
    </source>
</evidence>
<comment type="similarity">
    <text evidence="3 10">Belongs to the glycosyl hydrolase 72 family.</text>
</comment>
<keyword evidence="15" id="KW-1185">Reference proteome</keyword>
<dbReference type="SUPFAM" id="SSF51445">
    <property type="entry name" value="(Trans)glycosidases"/>
    <property type="match status" value="1"/>
</dbReference>
<evidence type="ECO:0000256" key="5">
    <source>
        <dbReference type="ARBA" id="ARBA00022729"/>
    </source>
</evidence>
<evidence type="ECO:0000256" key="10">
    <source>
        <dbReference type="RuleBase" id="RU361209"/>
    </source>
</evidence>
<dbReference type="InterPro" id="IPR012946">
    <property type="entry name" value="X8"/>
</dbReference>
<dbReference type="GO" id="GO:0031505">
    <property type="term" value="P:fungal-type cell wall organization"/>
    <property type="evidence" value="ECO:0007669"/>
    <property type="project" value="TreeGrafter"/>
</dbReference>
<name>A0A165EIV5_9APHY</name>
<sequence>MLFSLALLAASVLSASALNPIVRDGSFLFDSVSGERFYLKGVAYAENYGSSQATTVEESGTVSALDPLANGDGCTRDVTYFKELDVNVIRVYQVNASLDHSTCMEALDAAGVYVLLDLATPAAALDPTSPSWDLQLMTDYITTIEAFGSYSNVLGFNIGNEVINNVEDDQAAPYIKAAVRDIKTYLSAHNYSQLVGYTATDSPNSRVTLPYYLACDEESSAIFDYWGLNIYEWCGDSTFQTSGYQARTEELATLGIPAFFSEYGCNSVEPRTFEDVPVLYSSDMTDVWSGGVIYEYIQQGNDYGLVNISSDGDSVTTLTDFNNLKSYYTSVTGSSLNKASYTASVTLPDACPTSNSTWPVATALPPTPNSGECDCVANALTCISTYSLDDTDIGTALGEICGTSSEACASVSGNGTTGTYGDLSMCNALQRLNIAMDVYFNLQSRSASACKWSFATTATNSYSNSAAAASATSSCIAADAFVASTGIPSATTTLSGATTKSLVTTTAQSTGKSSSSSGSGSSSSGSSSGAIPIFGDAPMNVLFFTMIAGLVAGALAVVPM</sequence>
<dbReference type="AlphaFoldDB" id="A0A165EIV5"/>
<reference evidence="14 15" key="1">
    <citation type="journal article" date="2016" name="Mol. Biol. Evol.">
        <title>Comparative Genomics of Early-Diverging Mushroom-Forming Fungi Provides Insights into the Origins of Lignocellulose Decay Capabilities.</title>
        <authorList>
            <person name="Nagy L.G."/>
            <person name="Riley R."/>
            <person name="Tritt A."/>
            <person name="Adam C."/>
            <person name="Daum C."/>
            <person name="Floudas D."/>
            <person name="Sun H."/>
            <person name="Yadav J.S."/>
            <person name="Pangilinan J."/>
            <person name="Larsson K.H."/>
            <person name="Matsuura K."/>
            <person name="Barry K."/>
            <person name="Labutti K."/>
            <person name="Kuo R."/>
            <person name="Ohm R.A."/>
            <person name="Bhattacharya S.S."/>
            <person name="Shirouzu T."/>
            <person name="Yoshinaga Y."/>
            <person name="Martin F.M."/>
            <person name="Grigoriev I.V."/>
            <person name="Hibbett D.S."/>
        </authorList>
    </citation>
    <scope>NUCLEOTIDE SEQUENCE [LARGE SCALE GENOMIC DNA]</scope>
    <source>
        <strain evidence="14 15">93-53</strain>
    </source>
</reference>
<dbReference type="InterPro" id="IPR017853">
    <property type="entry name" value="GH"/>
</dbReference>
<organism evidence="14 15">
    <name type="scientific">Laetiporus sulphureus 93-53</name>
    <dbReference type="NCBI Taxonomy" id="1314785"/>
    <lineage>
        <taxon>Eukaryota</taxon>
        <taxon>Fungi</taxon>
        <taxon>Dikarya</taxon>
        <taxon>Basidiomycota</taxon>
        <taxon>Agaricomycotina</taxon>
        <taxon>Agaricomycetes</taxon>
        <taxon>Polyporales</taxon>
        <taxon>Laetiporus</taxon>
    </lineage>
</organism>
<dbReference type="GO" id="GO:0042124">
    <property type="term" value="F:1,3-beta-glucanosyltransferase activity"/>
    <property type="evidence" value="ECO:0007669"/>
    <property type="project" value="TreeGrafter"/>
</dbReference>
<evidence type="ECO:0000256" key="3">
    <source>
        <dbReference type="ARBA" id="ARBA00007528"/>
    </source>
</evidence>
<dbReference type="EMBL" id="KV427620">
    <property type="protein sequence ID" value="KZT07141.1"/>
    <property type="molecule type" value="Genomic_DNA"/>
</dbReference>
<dbReference type="GeneID" id="63818262"/>
<dbReference type="SMART" id="SM00768">
    <property type="entry name" value="X8"/>
    <property type="match status" value="1"/>
</dbReference>
<feature type="domain" description="X8" evidence="13">
    <location>
        <begin position="380"/>
        <end position="477"/>
    </location>
</feature>
<dbReference type="GO" id="GO:0005886">
    <property type="term" value="C:plasma membrane"/>
    <property type="evidence" value="ECO:0007669"/>
    <property type="project" value="UniProtKB-SubCell"/>
</dbReference>
<evidence type="ECO:0000256" key="2">
    <source>
        <dbReference type="ARBA" id="ARBA00004589"/>
    </source>
</evidence>
<dbReference type="PANTHER" id="PTHR31468:SF2">
    <property type="entry name" value="1,3-BETA-GLUCANOSYLTRANSFERASE GAS1"/>
    <property type="match status" value="1"/>
</dbReference>
<keyword evidence="6 10" id="KW-0472">Membrane</keyword>
<dbReference type="Gene3D" id="1.20.58.1040">
    <property type="match status" value="1"/>
</dbReference>
<keyword evidence="4 10" id="KW-0336">GPI-anchor</keyword>
<evidence type="ECO:0000313" key="15">
    <source>
        <dbReference type="Proteomes" id="UP000076871"/>
    </source>
</evidence>
<evidence type="ECO:0000313" key="14">
    <source>
        <dbReference type="EMBL" id="KZT07141.1"/>
    </source>
</evidence>
<keyword evidence="5 10" id="KW-0732">Signal</keyword>
<evidence type="ECO:0000256" key="8">
    <source>
        <dbReference type="ARBA" id="ARBA00023180"/>
    </source>
</evidence>
<evidence type="ECO:0000256" key="7">
    <source>
        <dbReference type="ARBA" id="ARBA00023157"/>
    </source>
</evidence>
<dbReference type="InterPro" id="IPR004886">
    <property type="entry name" value="Glucanosyltransferase"/>
</dbReference>
<dbReference type="OrthoDB" id="421038at2759"/>
<feature type="region of interest" description="Disordered" evidence="11">
    <location>
        <begin position="506"/>
        <end position="526"/>
    </location>
</feature>
<evidence type="ECO:0000256" key="12">
    <source>
        <dbReference type="SAM" id="Phobius"/>
    </source>
</evidence>
<keyword evidence="8" id="KW-0325">Glycoprotein</keyword>
<dbReference type="EC" id="2.4.1.-" evidence="10"/>
<feature type="compositionally biased region" description="Low complexity" evidence="11">
    <location>
        <begin position="513"/>
        <end position="526"/>
    </location>
</feature>
<dbReference type="InParanoid" id="A0A165EIV5"/>
<dbReference type="FunCoup" id="A0A165EIV5">
    <property type="interactions" value="81"/>
</dbReference>
<accession>A0A165EIV5</accession>
<evidence type="ECO:0000259" key="13">
    <source>
        <dbReference type="SMART" id="SM00768"/>
    </source>
</evidence>
<keyword evidence="7" id="KW-1015">Disulfide bond</keyword>
<keyword evidence="9 10" id="KW-0449">Lipoprotein</keyword>
<keyword evidence="12" id="KW-1133">Transmembrane helix</keyword>
<feature type="transmembrane region" description="Helical" evidence="12">
    <location>
        <begin position="541"/>
        <end position="558"/>
    </location>
</feature>
<dbReference type="Pfam" id="PF07983">
    <property type="entry name" value="X8"/>
    <property type="match status" value="1"/>
</dbReference>
<keyword evidence="12" id="KW-0812">Transmembrane</keyword>
<dbReference type="PANTHER" id="PTHR31468">
    <property type="entry name" value="1,3-BETA-GLUCANOSYLTRANSFERASE GAS1"/>
    <property type="match status" value="1"/>
</dbReference>
<evidence type="ECO:0000256" key="4">
    <source>
        <dbReference type="ARBA" id="ARBA00022622"/>
    </source>
</evidence>
<gene>
    <name evidence="14" type="ORF">LAESUDRAFT_116692</name>
</gene>
<dbReference type="Gene3D" id="3.20.20.80">
    <property type="entry name" value="Glycosidases"/>
    <property type="match status" value="1"/>
</dbReference>
<comment type="function">
    <text evidence="10">Splits internally a 1,3-beta-glucan molecule and transfers the newly generated reducing end (the donor) to the non-reducing end of another 1,3-beta-glucan molecule (the acceptor) forming a 1,3-beta linkage, resulting in the elongation of 1,3-beta-glucan chains in the cell wall.</text>
</comment>
<comment type="subcellular location">
    <subcellularLocation>
        <location evidence="1">Cell envelope</location>
    </subcellularLocation>
    <subcellularLocation>
        <location evidence="10">Cell membrane</location>
        <topology evidence="10">Lipid-anchor</topology>
        <topology evidence="10">GPI-anchor</topology>
    </subcellularLocation>
    <subcellularLocation>
        <location evidence="2">Membrane</location>
        <topology evidence="2">Lipid-anchor</topology>
        <topology evidence="2">GPI-anchor</topology>
    </subcellularLocation>
</comment>
<dbReference type="Proteomes" id="UP000076871">
    <property type="component" value="Unassembled WGS sequence"/>
</dbReference>
<evidence type="ECO:0000256" key="6">
    <source>
        <dbReference type="ARBA" id="ARBA00023136"/>
    </source>
</evidence>
<dbReference type="GO" id="GO:0071970">
    <property type="term" value="P:fungal-type cell wall (1-&gt;3)-beta-D-glucan biosynthetic process"/>
    <property type="evidence" value="ECO:0007669"/>
    <property type="project" value="TreeGrafter"/>
</dbReference>
<dbReference type="RefSeq" id="XP_040764881.1">
    <property type="nucleotide sequence ID" value="XM_040901230.1"/>
</dbReference>